<dbReference type="RefSeq" id="WP_345328220.1">
    <property type="nucleotide sequence ID" value="NZ_BAAAVH010000016.1"/>
</dbReference>
<proteinExistence type="predicted"/>
<accession>A0ABW1F5H0</accession>
<dbReference type="EMBL" id="JBHSOD010000052">
    <property type="protein sequence ID" value="MFC5889139.1"/>
    <property type="molecule type" value="Genomic_DNA"/>
</dbReference>
<comment type="caution">
    <text evidence="1">The sequence shown here is derived from an EMBL/GenBank/DDBJ whole genome shotgun (WGS) entry which is preliminary data.</text>
</comment>
<dbReference type="Gene3D" id="1.10.10.10">
    <property type="entry name" value="Winged helix-like DNA-binding domain superfamily/Winged helix DNA-binding domain"/>
    <property type="match status" value="1"/>
</dbReference>
<organism evidence="1 2">
    <name type="scientific">Kitasatospora aburaviensis</name>
    <dbReference type="NCBI Taxonomy" id="67265"/>
    <lineage>
        <taxon>Bacteria</taxon>
        <taxon>Bacillati</taxon>
        <taxon>Actinomycetota</taxon>
        <taxon>Actinomycetes</taxon>
        <taxon>Kitasatosporales</taxon>
        <taxon>Streptomycetaceae</taxon>
        <taxon>Kitasatospora</taxon>
    </lineage>
</organism>
<evidence type="ECO:0000313" key="1">
    <source>
        <dbReference type="EMBL" id="MFC5889139.1"/>
    </source>
</evidence>
<reference evidence="2" key="1">
    <citation type="journal article" date="2019" name="Int. J. Syst. Evol. Microbiol.">
        <title>The Global Catalogue of Microorganisms (GCM) 10K type strain sequencing project: providing services to taxonomists for standard genome sequencing and annotation.</title>
        <authorList>
            <consortium name="The Broad Institute Genomics Platform"/>
            <consortium name="The Broad Institute Genome Sequencing Center for Infectious Disease"/>
            <person name="Wu L."/>
            <person name="Ma J."/>
        </authorList>
    </citation>
    <scope>NUCLEOTIDE SEQUENCE [LARGE SCALE GENOMIC DNA]</scope>
    <source>
        <strain evidence="2">CGMCC 4.1469</strain>
    </source>
</reference>
<protein>
    <submittedName>
        <fullName evidence="1">MarR family winged helix-turn-helix transcriptional regulator</fullName>
    </submittedName>
</protein>
<keyword evidence="2" id="KW-1185">Reference proteome</keyword>
<dbReference type="InterPro" id="IPR036388">
    <property type="entry name" value="WH-like_DNA-bd_sf"/>
</dbReference>
<evidence type="ECO:0000313" key="2">
    <source>
        <dbReference type="Proteomes" id="UP001596067"/>
    </source>
</evidence>
<dbReference type="SUPFAM" id="SSF46785">
    <property type="entry name" value="Winged helix' DNA-binding domain"/>
    <property type="match status" value="1"/>
</dbReference>
<dbReference type="InterPro" id="IPR036390">
    <property type="entry name" value="WH_DNA-bd_sf"/>
</dbReference>
<dbReference type="Proteomes" id="UP001596067">
    <property type="component" value="Unassembled WGS sequence"/>
</dbReference>
<sequence>MKPIGYWLNRTDQALTATMNALLAEYGLTRLAWQVLNVVEDDPQATDTAVRTVLAANASPAELTTAVTAVLTGDWATRPAPGRLALTDAGRARLALVGERVAAFREASTAGITPEEYRTAVSVLERMTHNLTAGQER</sequence>
<gene>
    <name evidence="1" type="ORF">ACFP0N_29630</name>
</gene>
<name>A0ABW1F5H0_9ACTN</name>